<dbReference type="Proteomes" id="UP000095751">
    <property type="component" value="Unassembled WGS sequence"/>
</dbReference>
<feature type="binding site" evidence="5">
    <location>
        <position position="306"/>
    </location>
    <ligand>
        <name>Fe cation</name>
        <dbReference type="ChEBI" id="CHEBI:24875"/>
        <note>catalytic</note>
    </ligand>
</feature>
<dbReference type="InParanoid" id="A0A1E7FMC4"/>
<dbReference type="AlphaFoldDB" id="A0A1E7FMC4"/>
<gene>
    <name evidence="7" type="ORF">FRACYDRAFT_235358</name>
</gene>
<reference evidence="7 8" key="1">
    <citation type="submission" date="2016-09" db="EMBL/GenBank/DDBJ databases">
        <title>Extensive genetic diversity and differential bi-allelic expression allows diatom success in the polar Southern Ocean.</title>
        <authorList>
            <consortium name="DOE Joint Genome Institute"/>
            <person name="Mock T."/>
            <person name="Otillar R.P."/>
            <person name="Strauss J."/>
            <person name="Dupont C."/>
            <person name="Frickenhaus S."/>
            <person name="Maumus F."/>
            <person name="Mcmullan M."/>
            <person name="Sanges R."/>
            <person name="Schmutz J."/>
            <person name="Toseland A."/>
            <person name="Valas R."/>
            <person name="Veluchamy A."/>
            <person name="Ward B.J."/>
            <person name="Allen A."/>
            <person name="Barry K."/>
            <person name="Falciatore A."/>
            <person name="Ferrante M."/>
            <person name="Fortunato A.E."/>
            <person name="Gloeckner G."/>
            <person name="Gruber A."/>
            <person name="Hipkin R."/>
            <person name="Janech M."/>
            <person name="Kroth P."/>
            <person name="Leese F."/>
            <person name="Lindquist E."/>
            <person name="Lyon B.R."/>
            <person name="Martin J."/>
            <person name="Mayer C."/>
            <person name="Parker M."/>
            <person name="Quesneville H."/>
            <person name="Raymond J."/>
            <person name="Uhlig C."/>
            <person name="Valentin K.U."/>
            <person name="Worden A.Z."/>
            <person name="Armbrust E.V."/>
            <person name="Bowler C."/>
            <person name="Green B."/>
            <person name="Moulton V."/>
            <person name="Van Oosterhout C."/>
            <person name="Grigoriev I."/>
        </authorList>
    </citation>
    <scope>NUCLEOTIDE SEQUENCE [LARGE SCALE GENOMIC DNA]</scope>
    <source>
        <strain evidence="7 8">CCMP1102</strain>
    </source>
</reference>
<dbReference type="EMBL" id="KV784355">
    <property type="protein sequence ID" value="OEU19310.1"/>
    <property type="molecule type" value="Genomic_DNA"/>
</dbReference>
<evidence type="ECO:0000256" key="5">
    <source>
        <dbReference type="PIRSR" id="PIRSR604294-1"/>
    </source>
</evidence>
<name>A0A1E7FMC4_9STRA</name>
<protein>
    <recommendedName>
        <fullName evidence="9">Carotenoid oxygenase</fullName>
    </recommendedName>
</protein>
<comment type="cofactor">
    <cofactor evidence="5">
        <name>Fe(2+)</name>
        <dbReference type="ChEBI" id="CHEBI:29033"/>
    </cofactor>
    <text evidence="5">Binds 1 Fe(2+) ion per subunit.</text>
</comment>
<evidence type="ECO:0000256" key="3">
    <source>
        <dbReference type="ARBA" id="ARBA00023002"/>
    </source>
</evidence>
<feature type="chain" id="PRO_5009193321" description="Carotenoid oxygenase" evidence="6">
    <location>
        <begin position="35"/>
        <end position="634"/>
    </location>
</feature>
<feature type="binding site" evidence="5">
    <location>
        <position position="255"/>
    </location>
    <ligand>
        <name>Fe cation</name>
        <dbReference type="ChEBI" id="CHEBI:24875"/>
        <note>catalytic</note>
    </ligand>
</feature>
<keyword evidence="6" id="KW-0732">Signal</keyword>
<dbReference type="GO" id="GO:0016121">
    <property type="term" value="P:carotene catabolic process"/>
    <property type="evidence" value="ECO:0007669"/>
    <property type="project" value="TreeGrafter"/>
</dbReference>
<evidence type="ECO:0008006" key="9">
    <source>
        <dbReference type="Google" id="ProtNLM"/>
    </source>
</evidence>
<feature type="signal peptide" evidence="6">
    <location>
        <begin position="1"/>
        <end position="34"/>
    </location>
</feature>
<comment type="similarity">
    <text evidence="1">Belongs to the carotenoid oxygenase family.</text>
</comment>
<keyword evidence="8" id="KW-1185">Reference proteome</keyword>
<evidence type="ECO:0000313" key="8">
    <source>
        <dbReference type="Proteomes" id="UP000095751"/>
    </source>
</evidence>
<dbReference type="GO" id="GO:0010436">
    <property type="term" value="F:carotenoid dioxygenase activity"/>
    <property type="evidence" value="ECO:0007669"/>
    <property type="project" value="TreeGrafter"/>
</dbReference>
<feature type="binding site" evidence="5">
    <location>
        <position position="372"/>
    </location>
    <ligand>
        <name>Fe cation</name>
        <dbReference type="ChEBI" id="CHEBI:24875"/>
        <note>catalytic</note>
    </ligand>
</feature>
<keyword evidence="2 5" id="KW-0479">Metal-binding</keyword>
<feature type="binding site" evidence="5">
    <location>
        <position position="570"/>
    </location>
    <ligand>
        <name>Fe cation</name>
        <dbReference type="ChEBI" id="CHEBI:24875"/>
        <note>catalytic</note>
    </ligand>
</feature>
<dbReference type="Pfam" id="PF03055">
    <property type="entry name" value="RPE65"/>
    <property type="match status" value="1"/>
</dbReference>
<dbReference type="GO" id="GO:0046872">
    <property type="term" value="F:metal ion binding"/>
    <property type="evidence" value="ECO:0007669"/>
    <property type="project" value="UniProtKB-KW"/>
</dbReference>
<dbReference type="InterPro" id="IPR004294">
    <property type="entry name" value="Carotenoid_Oase"/>
</dbReference>
<evidence type="ECO:0000256" key="4">
    <source>
        <dbReference type="ARBA" id="ARBA00023004"/>
    </source>
</evidence>
<sequence length="634" mass="70391">MKEGILTGTMNKSSPNFSLIAAVLLLVSPSSVNSFSSTTTTTTTAIDVSTKNKNVNFEDWISDARHEVSRTSLEVQGVIPSYVQGTLMRNGGAQWSSTNSNDQMAYSHIFDGLAKISSYEIGSSTSSSEDTNNVHYQTRFIRSEWYKKIQNSQNGIPPGISTGPVLDTVTNQPVVGNWRSFMGLINAIQFDNPCVNIWDYSRGDDKQHNTGVATALTDAPPRAEISMNDLGTLSTSTQTPQTDNMRGYEMFCTTHPEYSKTETGSTYNAGIEIGFNGPRVIVTKEKGSSREVVGRSVPFDDIPYTHSFGVNGKHATVVLQPLRLNLNPKKMGEMGFMRAMDEIDYTRIIVFDLDSGEVVLDKQIDEKIFFYHTISANTGQTVSIRLCAYKTPDILTGENHFMRLEKCLGEGGKENRNRISKGGTFCDITCNLKDGSVQVDWKEEVTQGFELPVTRFSRSSGTDALTSRHPRYVYSYGAYANGSEEYDSWALFKFDMEKLCIDACYQQDSAYPSEPIFVANPDGSTEDDGVLLSQIYDGIRRETALLVLDAKTMEVQATVWTGQRSPMDFHEPSLLPQLGKHPFPLLLLFQVPLAISIHVLLLTNLDEIIKVQSLGMMDNNNNNNYDTGQLVLPR</sequence>
<evidence type="ECO:0000256" key="2">
    <source>
        <dbReference type="ARBA" id="ARBA00022723"/>
    </source>
</evidence>
<dbReference type="PANTHER" id="PTHR10543">
    <property type="entry name" value="BETA-CAROTENE DIOXYGENASE"/>
    <property type="match status" value="1"/>
</dbReference>
<evidence type="ECO:0000256" key="1">
    <source>
        <dbReference type="ARBA" id="ARBA00006787"/>
    </source>
</evidence>
<dbReference type="PANTHER" id="PTHR10543:SF24">
    <property type="entry name" value="CAROTENOID ISOMEROOXYGENASE"/>
    <property type="match status" value="1"/>
</dbReference>
<accession>A0A1E7FMC4</accession>
<dbReference type="OrthoDB" id="407010at2759"/>
<organism evidence="7 8">
    <name type="scientific">Fragilariopsis cylindrus CCMP1102</name>
    <dbReference type="NCBI Taxonomy" id="635003"/>
    <lineage>
        <taxon>Eukaryota</taxon>
        <taxon>Sar</taxon>
        <taxon>Stramenopiles</taxon>
        <taxon>Ochrophyta</taxon>
        <taxon>Bacillariophyta</taxon>
        <taxon>Bacillariophyceae</taxon>
        <taxon>Bacillariophycidae</taxon>
        <taxon>Bacillariales</taxon>
        <taxon>Bacillariaceae</taxon>
        <taxon>Fragilariopsis</taxon>
    </lineage>
</organism>
<evidence type="ECO:0000313" key="7">
    <source>
        <dbReference type="EMBL" id="OEU19310.1"/>
    </source>
</evidence>
<keyword evidence="4 5" id="KW-0408">Iron</keyword>
<dbReference type="KEGG" id="fcy:FRACYDRAFT_235358"/>
<keyword evidence="3" id="KW-0560">Oxidoreductase</keyword>
<evidence type="ECO:0000256" key="6">
    <source>
        <dbReference type="SAM" id="SignalP"/>
    </source>
</evidence>
<proteinExistence type="inferred from homology"/>